<protein>
    <submittedName>
        <fullName evidence="3">Cbb3-type cytochrome oxidase, subunit 3</fullName>
    </submittedName>
</protein>
<evidence type="ECO:0000256" key="2">
    <source>
        <dbReference type="SAM" id="Phobius"/>
    </source>
</evidence>
<dbReference type="InterPro" id="IPR008621">
    <property type="entry name" value="Cbb3-typ_cyt_oxidase_comp"/>
</dbReference>
<keyword evidence="2" id="KW-1133">Transmembrane helix</keyword>
<evidence type="ECO:0000313" key="3">
    <source>
        <dbReference type="EMBL" id="CUH42419.1"/>
    </source>
</evidence>
<organism evidence="3 4">
    <name type="scientific">Ruegeria atlantica</name>
    <dbReference type="NCBI Taxonomy" id="81569"/>
    <lineage>
        <taxon>Bacteria</taxon>
        <taxon>Pseudomonadati</taxon>
        <taxon>Pseudomonadota</taxon>
        <taxon>Alphaproteobacteria</taxon>
        <taxon>Rhodobacterales</taxon>
        <taxon>Roseobacteraceae</taxon>
        <taxon>Ruegeria</taxon>
    </lineage>
</organism>
<dbReference type="AlphaFoldDB" id="A0A0P1E4A2"/>
<dbReference type="Proteomes" id="UP000050786">
    <property type="component" value="Unassembled WGS sequence"/>
</dbReference>
<keyword evidence="2" id="KW-0472">Membrane</keyword>
<feature type="transmembrane region" description="Helical" evidence="2">
    <location>
        <begin position="13"/>
        <end position="31"/>
    </location>
</feature>
<sequence length="78" mass="8863">MEEYTILRQFADSWMLLVLFVFFVGIVIWVFRPGASKEYKDTANIPFRHEDAPAPFKGDETAAPRGGDKPATSKEARQ</sequence>
<feature type="region of interest" description="Disordered" evidence="1">
    <location>
        <begin position="46"/>
        <end position="78"/>
    </location>
</feature>
<reference evidence="4" key="1">
    <citation type="submission" date="2015-09" db="EMBL/GenBank/DDBJ databases">
        <authorList>
            <person name="Rodrigo-Torres L."/>
            <person name="Arahal D.R."/>
        </authorList>
    </citation>
    <scope>NUCLEOTIDE SEQUENCE [LARGE SCALE GENOMIC DNA]</scope>
    <source>
        <strain evidence="4">CECT 4293</strain>
    </source>
</reference>
<dbReference type="EMBL" id="CYPS01000022">
    <property type="protein sequence ID" value="CUH42419.1"/>
    <property type="molecule type" value="Genomic_DNA"/>
</dbReference>
<dbReference type="RefSeq" id="WP_058272495.1">
    <property type="nucleotide sequence ID" value="NZ_CYPS01000022.1"/>
</dbReference>
<dbReference type="CDD" id="cd01324">
    <property type="entry name" value="cbb3_Oxidase_CcoQ"/>
    <property type="match status" value="1"/>
</dbReference>
<evidence type="ECO:0000256" key="1">
    <source>
        <dbReference type="SAM" id="MobiDB-lite"/>
    </source>
</evidence>
<evidence type="ECO:0000313" key="4">
    <source>
        <dbReference type="Proteomes" id="UP000050786"/>
    </source>
</evidence>
<gene>
    <name evidence="3" type="ORF">RUM4293_01307</name>
</gene>
<accession>A0A0P1E4A2</accession>
<dbReference type="Pfam" id="PF05545">
    <property type="entry name" value="FixQ"/>
    <property type="match status" value="1"/>
</dbReference>
<name>A0A0P1E4A2_9RHOB</name>
<proteinExistence type="predicted"/>
<keyword evidence="2" id="KW-0812">Transmembrane</keyword>
<keyword evidence="4" id="KW-1185">Reference proteome</keyword>